<reference evidence="1 2" key="1">
    <citation type="submission" date="2011-02" db="EMBL/GenBank/DDBJ databases">
        <title>The Genome Sequence of Sphaeroforma arctica JP610.</title>
        <authorList>
            <consortium name="The Broad Institute Genome Sequencing Platform"/>
            <person name="Russ C."/>
            <person name="Cuomo C."/>
            <person name="Young S.K."/>
            <person name="Zeng Q."/>
            <person name="Gargeya S."/>
            <person name="Alvarado L."/>
            <person name="Berlin A."/>
            <person name="Chapman S.B."/>
            <person name="Chen Z."/>
            <person name="Freedman E."/>
            <person name="Gellesch M."/>
            <person name="Goldberg J."/>
            <person name="Griggs A."/>
            <person name="Gujja S."/>
            <person name="Heilman E."/>
            <person name="Heiman D."/>
            <person name="Howarth C."/>
            <person name="Mehta T."/>
            <person name="Neiman D."/>
            <person name="Pearson M."/>
            <person name="Roberts A."/>
            <person name="Saif S."/>
            <person name="Shea T."/>
            <person name="Shenoy N."/>
            <person name="Sisk P."/>
            <person name="Stolte C."/>
            <person name="Sykes S."/>
            <person name="White J."/>
            <person name="Yandava C."/>
            <person name="Burger G."/>
            <person name="Gray M.W."/>
            <person name="Holland P.W.H."/>
            <person name="King N."/>
            <person name="Lang F.B.F."/>
            <person name="Roger A.J."/>
            <person name="Ruiz-Trillo I."/>
            <person name="Haas B."/>
            <person name="Nusbaum C."/>
            <person name="Birren B."/>
        </authorList>
    </citation>
    <scope>NUCLEOTIDE SEQUENCE [LARGE SCALE GENOMIC DNA]</scope>
    <source>
        <strain evidence="1 2">JP610</strain>
    </source>
</reference>
<dbReference type="AlphaFoldDB" id="A0A0L0F920"/>
<dbReference type="EMBL" id="KQ245916">
    <property type="protein sequence ID" value="KNC73217.1"/>
    <property type="molecule type" value="Genomic_DNA"/>
</dbReference>
<dbReference type="GeneID" id="25914729"/>
<dbReference type="Proteomes" id="UP000054560">
    <property type="component" value="Unassembled WGS sequence"/>
</dbReference>
<name>A0A0L0F920_9EUKA</name>
<organism evidence="1 2">
    <name type="scientific">Sphaeroforma arctica JP610</name>
    <dbReference type="NCBI Taxonomy" id="667725"/>
    <lineage>
        <taxon>Eukaryota</taxon>
        <taxon>Ichthyosporea</taxon>
        <taxon>Ichthyophonida</taxon>
        <taxon>Sphaeroforma</taxon>
    </lineage>
</organism>
<gene>
    <name evidence="1" type="ORF">SARC_14225</name>
</gene>
<proteinExistence type="predicted"/>
<keyword evidence="2" id="KW-1185">Reference proteome</keyword>
<evidence type="ECO:0000313" key="1">
    <source>
        <dbReference type="EMBL" id="KNC73217.1"/>
    </source>
</evidence>
<dbReference type="RefSeq" id="XP_014147119.1">
    <property type="nucleotide sequence ID" value="XM_014291644.1"/>
</dbReference>
<protein>
    <submittedName>
        <fullName evidence="1">Uncharacterized protein</fullName>
    </submittedName>
</protein>
<sequence length="77" mass="8979">MRLWILAGDEYSYREAKGLTRHTDWPWKDLKVFCAQDFALMKIGSTSYKIPFQSLPRYRNILVSTGSSMADEVLFID</sequence>
<feature type="non-terminal residue" evidence="1">
    <location>
        <position position="77"/>
    </location>
</feature>
<evidence type="ECO:0000313" key="2">
    <source>
        <dbReference type="Proteomes" id="UP000054560"/>
    </source>
</evidence>
<accession>A0A0L0F920</accession>